<keyword evidence="2" id="KW-1185">Reference proteome</keyword>
<gene>
    <name evidence="1" type="ORF">HPB49_006795</name>
</gene>
<sequence>MLPGPKRCFPADGSVRARGSCRNTVQTSAKAPTMWRPPEVKKSETTSAGAAGARRSYTADFKPQAVLFAESSNNCGTQPKVDTNEKLISSWRNPATGRCGALEKELKLNVEEELAKGLEVSCEGIQMKDGQLSQRDGIGRSTFRASWSWVQKSMRRNGLSLPTRTMFMTVLTGMWLQVFTSEKF</sequence>
<name>A0ACB8D3D4_DERSI</name>
<evidence type="ECO:0000313" key="1">
    <source>
        <dbReference type="EMBL" id="KAH7958945.1"/>
    </source>
</evidence>
<proteinExistence type="predicted"/>
<protein>
    <submittedName>
        <fullName evidence="1">Uncharacterized protein</fullName>
    </submittedName>
</protein>
<reference evidence="1" key="1">
    <citation type="submission" date="2020-05" db="EMBL/GenBank/DDBJ databases">
        <title>Large-scale comparative analyses of tick genomes elucidate their genetic diversity and vector capacities.</title>
        <authorList>
            <person name="Jia N."/>
            <person name="Wang J."/>
            <person name="Shi W."/>
            <person name="Du L."/>
            <person name="Sun Y."/>
            <person name="Zhan W."/>
            <person name="Jiang J."/>
            <person name="Wang Q."/>
            <person name="Zhang B."/>
            <person name="Ji P."/>
            <person name="Sakyi L.B."/>
            <person name="Cui X."/>
            <person name="Yuan T."/>
            <person name="Jiang B."/>
            <person name="Yang W."/>
            <person name="Lam T.T.-Y."/>
            <person name="Chang Q."/>
            <person name="Ding S."/>
            <person name="Wang X."/>
            <person name="Zhu J."/>
            <person name="Ruan X."/>
            <person name="Zhao L."/>
            <person name="Wei J."/>
            <person name="Que T."/>
            <person name="Du C."/>
            <person name="Cheng J."/>
            <person name="Dai P."/>
            <person name="Han X."/>
            <person name="Huang E."/>
            <person name="Gao Y."/>
            <person name="Liu J."/>
            <person name="Shao H."/>
            <person name="Ye R."/>
            <person name="Li L."/>
            <person name="Wei W."/>
            <person name="Wang X."/>
            <person name="Wang C."/>
            <person name="Yang T."/>
            <person name="Huo Q."/>
            <person name="Li W."/>
            <person name="Guo W."/>
            <person name="Chen H."/>
            <person name="Zhou L."/>
            <person name="Ni X."/>
            <person name="Tian J."/>
            <person name="Zhou Y."/>
            <person name="Sheng Y."/>
            <person name="Liu T."/>
            <person name="Pan Y."/>
            <person name="Xia L."/>
            <person name="Li J."/>
            <person name="Zhao F."/>
            <person name="Cao W."/>
        </authorList>
    </citation>
    <scope>NUCLEOTIDE SEQUENCE</scope>
    <source>
        <strain evidence="1">Dsil-2018</strain>
    </source>
</reference>
<evidence type="ECO:0000313" key="2">
    <source>
        <dbReference type="Proteomes" id="UP000821865"/>
    </source>
</evidence>
<accession>A0ACB8D3D4</accession>
<comment type="caution">
    <text evidence="1">The sequence shown here is derived from an EMBL/GenBank/DDBJ whole genome shotgun (WGS) entry which is preliminary data.</text>
</comment>
<organism evidence="1 2">
    <name type="scientific">Dermacentor silvarum</name>
    <name type="common">Tick</name>
    <dbReference type="NCBI Taxonomy" id="543639"/>
    <lineage>
        <taxon>Eukaryota</taxon>
        <taxon>Metazoa</taxon>
        <taxon>Ecdysozoa</taxon>
        <taxon>Arthropoda</taxon>
        <taxon>Chelicerata</taxon>
        <taxon>Arachnida</taxon>
        <taxon>Acari</taxon>
        <taxon>Parasitiformes</taxon>
        <taxon>Ixodida</taxon>
        <taxon>Ixodoidea</taxon>
        <taxon>Ixodidae</taxon>
        <taxon>Rhipicephalinae</taxon>
        <taxon>Dermacentor</taxon>
    </lineage>
</organism>
<dbReference type="Proteomes" id="UP000821865">
    <property type="component" value="Chromosome 3"/>
</dbReference>
<dbReference type="EMBL" id="CM023472">
    <property type="protein sequence ID" value="KAH7958945.1"/>
    <property type="molecule type" value="Genomic_DNA"/>
</dbReference>